<evidence type="ECO:0000313" key="2">
    <source>
        <dbReference type="EMBL" id="MPC95233.1"/>
    </source>
</evidence>
<organism evidence="2 3">
    <name type="scientific">Portunus trituberculatus</name>
    <name type="common">Swimming crab</name>
    <name type="synonym">Neptunus trituberculatus</name>
    <dbReference type="NCBI Taxonomy" id="210409"/>
    <lineage>
        <taxon>Eukaryota</taxon>
        <taxon>Metazoa</taxon>
        <taxon>Ecdysozoa</taxon>
        <taxon>Arthropoda</taxon>
        <taxon>Crustacea</taxon>
        <taxon>Multicrustacea</taxon>
        <taxon>Malacostraca</taxon>
        <taxon>Eumalacostraca</taxon>
        <taxon>Eucarida</taxon>
        <taxon>Decapoda</taxon>
        <taxon>Pleocyemata</taxon>
        <taxon>Brachyura</taxon>
        <taxon>Eubrachyura</taxon>
        <taxon>Portunoidea</taxon>
        <taxon>Portunidae</taxon>
        <taxon>Portuninae</taxon>
        <taxon>Portunus</taxon>
    </lineage>
</organism>
<sequence>MEKAVPIPARPAPEGWKALHHTEGYDAAAAHPLGPTRTSAARLGRDTSSTT</sequence>
<dbReference type="AlphaFoldDB" id="A0A5B7JLD2"/>
<dbReference type="Proteomes" id="UP000324222">
    <property type="component" value="Unassembled WGS sequence"/>
</dbReference>
<protein>
    <submittedName>
        <fullName evidence="2">Uncharacterized protein</fullName>
    </submittedName>
</protein>
<comment type="caution">
    <text evidence="2">The sequence shown here is derived from an EMBL/GenBank/DDBJ whole genome shotgun (WGS) entry which is preliminary data.</text>
</comment>
<dbReference type="EMBL" id="VSRR010101444">
    <property type="protein sequence ID" value="MPC95233.1"/>
    <property type="molecule type" value="Genomic_DNA"/>
</dbReference>
<name>A0A5B7JLD2_PORTR</name>
<accession>A0A5B7JLD2</accession>
<evidence type="ECO:0000313" key="3">
    <source>
        <dbReference type="Proteomes" id="UP000324222"/>
    </source>
</evidence>
<evidence type="ECO:0000256" key="1">
    <source>
        <dbReference type="SAM" id="MobiDB-lite"/>
    </source>
</evidence>
<feature type="region of interest" description="Disordered" evidence="1">
    <location>
        <begin position="28"/>
        <end position="51"/>
    </location>
</feature>
<reference evidence="2 3" key="1">
    <citation type="submission" date="2019-05" db="EMBL/GenBank/DDBJ databases">
        <title>Another draft genome of Portunus trituberculatus and its Hox gene families provides insights of decapod evolution.</title>
        <authorList>
            <person name="Jeong J.-H."/>
            <person name="Song I."/>
            <person name="Kim S."/>
            <person name="Choi T."/>
            <person name="Kim D."/>
            <person name="Ryu S."/>
            <person name="Kim W."/>
        </authorList>
    </citation>
    <scope>NUCLEOTIDE SEQUENCE [LARGE SCALE GENOMIC DNA]</scope>
    <source>
        <tissue evidence="2">Muscle</tissue>
    </source>
</reference>
<keyword evidence="3" id="KW-1185">Reference proteome</keyword>
<proteinExistence type="predicted"/>
<gene>
    <name evidence="2" type="ORF">E2C01_090435</name>
</gene>